<feature type="compositionally biased region" description="Pro residues" evidence="1">
    <location>
        <begin position="220"/>
        <end position="230"/>
    </location>
</feature>
<name>A0A6V2VRV7_EMIHU</name>
<dbReference type="AlphaFoldDB" id="A0A6V2VRV7"/>
<dbReference type="EMBL" id="HBIR01048579">
    <property type="protein sequence ID" value="CAE0583426.1"/>
    <property type="molecule type" value="Transcribed_RNA"/>
</dbReference>
<proteinExistence type="predicted"/>
<dbReference type="EMBL" id="HBIR01048577">
    <property type="protein sequence ID" value="CAE0583422.1"/>
    <property type="molecule type" value="Transcribed_RNA"/>
</dbReference>
<feature type="region of interest" description="Disordered" evidence="1">
    <location>
        <begin position="371"/>
        <end position="393"/>
    </location>
</feature>
<feature type="compositionally biased region" description="Basic and acidic residues" evidence="1">
    <location>
        <begin position="1"/>
        <end position="22"/>
    </location>
</feature>
<evidence type="ECO:0000313" key="3">
    <source>
        <dbReference type="EMBL" id="CAE0583426.1"/>
    </source>
</evidence>
<organism evidence="2">
    <name type="scientific">Emiliania huxleyi</name>
    <name type="common">Coccolithophore</name>
    <name type="synonym">Pontosphaera huxleyi</name>
    <dbReference type="NCBI Taxonomy" id="2903"/>
    <lineage>
        <taxon>Eukaryota</taxon>
        <taxon>Haptista</taxon>
        <taxon>Haptophyta</taxon>
        <taxon>Prymnesiophyceae</taxon>
        <taxon>Isochrysidales</taxon>
        <taxon>Noelaerhabdaceae</taxon>
        <taxon>Emiliania</taxon>
    </lineage>
</organism>
<protein>
    <submittedName>
        <fullName evidence="2">Uncharacterized protein</fullName>
    </submittedName>
</protein>
<feature type="region of interest" description="Disordered" evidence="1">
    <location>
        <begin position="1"/>
        <end position="40"/>
    </location>
</feature>
<dbReference type="EMBL" id="HBIR01048581">
    <property type="protein sequence ID" value="CAE0583429.1"/>
    <property type="molecule type" value="Transcribed_RNA"/>
</dbReference>
<feature type="compositionally biased region" description="Polar residues" evidence="1">
    <location>
        <begin position="191"/>
        <end position="203"/>
    </location>
</feature>
<dbReference type="PROSITE" id="PS50096">
    <property type="entry name" value="IQ"/>
    <property type="match status" value="1"/>
</dbReference>
<feature type="region of interest" description="Disordered" evidence="1">
    <location>
        <begin position="171"/>
        <end position="235"/>
    </location>
</feature>
<gene>
    <name evidence="2" type="ORF">EHUX00137_LOCUS37954</name>
    <name evidence="3" type="ORF">EHUX00137_LOCUS37956</name>
    <name evidence="4" type="ORF">EHUX00137_LOCUS37958</name>
</gene>
<feature type="region of interest" description="Disordered" evidence="1">
    <location>
        <begin position="314"/>
        <end position="338"/>
    </location>
</feature>
<accession>A0A6V2VRV7</accession>
<reference evidence="2" key="1">
    <citation type="submission" date="2021-01" db="EMBL/GenBank/DDBJ databases">
        <authorList>
            <person name="Corre E."/>
            <person name="Pelletier E."/>
            <person name="Niang G."/>
            <person name="Scheremetjew M."/>
            <person name="Finn R."/>
            <person name="Kale V."/>
            <person name="Holt S."/>
            <person name="Cochrane G."/>
            <person name="Meng A."/>
            <person name="Brown T."/>
            <person name="Cohen L."/>
        </authorList>
    </citation>
    <scope>NUCLEOTIDE SEQUENCE</scope>
    <source>
        <strain evidence="2">379</strain>
    </source>
</reference>
<feature type="compositionally biased region" description="Low complexity" evidence="1">
    <location>
        <begin position="314"/>
        <end position="335"/>
    </location>
</feature>
<evidence type="ECO:0000256" key="1">
    <source>
        <dbReference type="SAM" id="MobiDB-lite"/>
    </source>
</evidence>
<evidence type="ECO:0000313" key="2">
    <source>
        <dbReference type="EMBL" id="CAE0583422.1"/>
    </source>
</evidence>
<sequence>MAELEAARKAAREEQRARERHAISIQASVRGRSERERVRKSRPSRSWAFQRLMTRSLDTESNSVVRFYIEENETIEILEVRGAGRLLLSAIDAHGKPVVNSAVVFDSSANLLNTAKGKNSAPALWSAPGEHEYTFSLMPLEPPAAEAHHPVGRMTVHFRKVMAFGEADVVNEAPPKPRTDHLNPYGRNPRRGSQLQPIAQQPRTQRERPGGIGGAAREMPPSPGGRPLLPPVEADAAMPGLTGYQQELGDRTRDRAANLEAQQREADRRLHEAVSGLGDPALTSPAPGLDQLEAMQQAQQIQFAHYMAAAQQQQMHGQQQLHGQQQQQQQQQHHQNAWADPSNAYATYMTQAYPPHGNPYGAAQPPFYGFGSPTDLSPVKQARKGPRTGGFVR</sequence>
<evidence type="ECO:0000313" key="4">
    <source>
        <dbReference type="EMBL" id="CAE0583429.1"/>
    </source>
</evidence>